<organism evidence="2 3">
    <name type="scientific">Montanilutibacter psychrotolerans</name>
    <dbReference type="NCBI Taxonomy" id="1327343"/>
    <lineage>
        <taxon>Bacteria</taxon>
        <taxon>Pseudomonadati</taxon>
        <taxon>Pseudomonadota</taxon>
        <taxon>Gammaproteobacteria</taxon>
        <taxon>Lysobacterales</taxon>
        <taxon>Lysobacteraceae</taxon>
        <taxon>Montanilutibacter</taxon>
    </lineage>
</organism>
<dbReference type="AlphaFoldDB" id="A0A3M8SNP7"/>
<gene>
    <name evidence="2" type="ORF">EER27_13200</name>
</gene>
<dbReference type="RefSeq" id="WP_123088592.1">
    <property type="nucleotide sequence ID" value="NZ_RIBS01000006.1"/>
</dbReference>
<dbReference type="Gene3D" id="1.20.1270.180">
    <property type="match status" value="1"/>
</dbReference>
<keyword evidence="3" id="KW-1185">Reference proteome</keyword>
<protein>
    <submittedName>
        <fullName evidence="2">DUF1311 domain-containing protein</fullName>
    </submittedName>
</protein>
<dbReference type="Pfam" id="PF07007">
    <property type="entry name" value="LprI"/>
    <property type="match status" value="1"/>
</dbReference>
<evidence type="ECO:0000313" key="2">
    <source>
        <dbReference type="EMBL" id="RNF82859.1"/>
    </source>
</evidence>
<evidence type="ECO:0000259" key="1">
    <source>
        <dbReference type="Pfam" id="PF07007"/>
    </source>
</evidence>
<dbReference type="Proteomes" id="UP000267049">
    <property type="component" value="Unassembled WGS sequence"/>
</dbReference>
<dbReference type="InterPro" id="IPR009739">
    <property type="entry name" value="LprI-like_N"/>
</dbReference>
<dbReference type="EMBL" id="RIBS01000006">
    <property type="protein sequence ID" value="RNF82859.1"/>
    <property type="molecule type" value="Genomic_DNA"/>
</dbReference>
<accession>A0A3M8SNP7</accession>
<sequence>MEQLLYLCVGAVLTWSFYFVQRRVERRRTGEMIDRHQRLLALKQGLEEANVNLDDLRRFEHRLLGKAESAARIADNYFSKAEVVSRQGGDALDQAAMNQQAKDEFRRVDARLRQVYRYLRAQLGGDDLAMFQEAHLAWLEFRNRYAHFISQSYSGGAIRPLIHAVTLESLTAAWIAELETQLGGDGSDDDSEESYDVH</sequence>
<reference evidence="2 3" key="1">
    <citation type="submission" date="2018-11" db="EMBL/GenBank/DDBJ databases">
        <title>Lysobacter cryohumiis sp. nov., isolated from soil in the Tianshan Mountains, Xinjiang, China.</title>
        <authorList>
            <person name="Luo Y."/>
            <person name="Sheng H."/>
        </authorList>
    </citation>
    <scope>NUCLEOTIDE SEQUENCE [LARGE SCALE GENOMIC DNA]</scope>
    <source>
        <strain evidence="2 3">ZS60</strain>
    </source>
</reference>
<feature type="domain" description="Lysozyme inhibitor LprI-like N-terminal" evidence="1">
    <location>
        <begin position="93"/>
        <end position="178"/>
    </location>
</feature>
<proteinExistence type="predicted"/>
<comment type="caution">
    <text evidence="2">The sequence shown here is derived from an EMBL/GenBank/DDBJ whole genome shotgun (WGS) entry which is preliminary data.</text>
</comment>
<evidence type="ECO:0000313" key="3">
    <source>
        <dbReference type="Proteomes" id="UP000267049"/>
    </source>
</evidence>
<dbReference type="OrthoDB" id="7340239at2"/>
<name>A0A3M8SNP7_9GAMM</name>